<sequence length="502" mass="55421">MTYASALTTDRGSHGAKSHITERLLNYYNLLYDRGLSAVEAVEQLTYLLVLKLEDEESQTAVVGEQPAPPTPHGWTSLTKKRAEPLVAQYTEILAQRSSSASGTAVDAVFAGAQNHVPDPALLQRLVLDLFDVEQWSVYGKRLLGEAYGELLQRTMNERRSGAGEFFTPRPLIDAIVEVLQPELTDTISDPACGMGGFLLGVHDHLARHVTNPTSDELRQYRNQQRRGDELVPGAARLATANLLLHGAVSARQPAPITVRDALAQQPDSKASLVLTHPPFGKHAEISGEGSRHMYGRSDFVTVSSDKQINFLQHAMSLTAVQGRAAVVVPDSILFALGAVEIVRRDLLNRFDVHTVLRLPTGIFPSASGVMASVIFFDLHPNHAGEYPQTSKIWVYDLRPRRRFDPRSNPLNQRDLNEFVSAYGPGLSRTDRRETEHFRYFDIHDVLEHDHASLDLTPSNEVSGEGSLAAPEEIAQGVLEDLRIALQELEELTAELLRGDAE</sequence>
<dbReference type="InterPro" id="IPR029063">
    <property type="entry name" value="SAM-dependent_MTases_sf"/>
</dbReference>
<keyword evidence="11" id="KW-1185">Reference proteome</keyword>
<dbReference type="Gene3D" id="1.20.1260.30">
    <property type="match status" value="1"/>
</dbReference>
<evidence type="ECO:0000256" key="5">
    <source>
        <dbReference type="ARBA" id="ARBA00022691"/>
    </source>
</evidence>
<evidence type="ECO:0000256" key="6">
    <source>
        <dbReference type="ARBA" id="ARBA00022747"/>
    </source>
</evidence>
<dbReference type="Gene3D" id="3.40.50.150">
    <property type="entry name" value="Vaccinia Virus protein VP39"/>
    <property type="match status" value="1"/>
</dbReference>
<dbReference type="Proteomes" id="UP001257627">
    <property type="component" value="Unassembled WGS sequence"/>
</dbReference>
<keyword evidence="4" id="KW-0808">Transferase</keyword>
<dbReference type="EMBL" id="JARAKF010000001">
    <property type="protein sequence ID" value="MDU9000003.1"/>
    <property type="molecule type" value="Genomic_DNA"/>
</dbReference>
<organism evidence="10 11">
    <name type="scientific">Streptomyces mirabilis</name>
    <dbReference type="NCBI Taxonomy" id="68239"/>
    <lineage>
        <taxon>Bacteria</taxon>
        <taxon>Bacillati</taxon>
        <taxon>Actinomycetota</taxon>
        <taxon>Actinomycetes</taxon>
        <taxon>Kitasatosporales</taxon>
        <taxon>Streptomycetaceae</taxon>
        <taxon>Streptomyces</taxon>
    </lineage>
</organism>
<dbReference type="InterPro" id="IPR051537">
    <property type="entry name" value="DNA_Adenine_Mtase"/>
</dbReference>
<dbReference type="SUPFAM" id="SSF53335">
    <property type="entry name" value="S-adenosyl-L-methionine-dependent methyltransferases"/>
    <property type="match status" value="1"/>
</dbReference>
<dbReference type="PRINTS" id="PR00507">
    <property type="entry name" value="N12N6MTFRASE"/>
</dbReference>
<dbReference type="Pfam" id="PF02384">
    <property type="entry name" value="N6_Mtase"/>
    <property type="match status" value="1"/>
</dbReference>
<comment type="similarity">
    <text evidence="1">Belongs to the N(4)/N(6)-methyltransferase family.</text>
</comment>
<dbReference type="PANTHER" id="PTHR42933:SF4">
    <property type="entry name" value="TYPE I RESTRICTION ENZYME ECOKI METHYLASE SUBUNIT"/>
    <property type="match status" value="1"/>
</dbReference>
<evidence type="ECO:0000256" key="2">
    <source>
        <dbReference type="ARBA" id="ARBA00011900"/>
    </source>
</evidence>
<evidence type="ECO:0000259" key="9">
    <source>
        <dbReference type="Pfam" id="PF02384"/>
    </source>
</evidence>
<evidence type="ECO:0000256" key="3">
    <source>
        <dbReference type="ARBA" id="ARBA00022603"/>
    </source>
</evidence>
<evidence type="ECO:0000256" key="8">
    <source>
        <dbReference type="SAM" id="Coils"/>
    </source>
</evidence>
<proteinExistence type="inferred from homology"/>
<reference evidence="10 11" key="1">
    <citation type="submission" date="2023-02" db="EMBL/GenBank/DDBJ databases">
        <authorList>
            <person name="Maleckis M."/>
        </authorList>
    </citation>
    <scope>NUCLEOTIDE SEQUENCE [LARGE SCALE GENOMIC DNA]</scope>
    <source>
        <strain evidence="10 11">P8-A2</strain>
    </source>
</reference>
<comment type="caution">
    <text evidence="10">The sequence shown here is derived from an EMBL/GenBank/DDBJ whole genome shotgun (WGS) entry which is preliminary data.</text>
</comment>
<protein>
    <recommendedName>
        <fullName evidence="2">site-specific DNA-methyltransferase (adenine-specific)</fullName>
        <ecNumber evidence="2">2.1.1.72</ecNumber>
    </recommendedName>
</protein>
<dbReference type="InterPro" id="IPR038333">
    <property type="entry name" value="T1MK-like_N_sf"/>
</dbReference>
<evidence type="ECO:0000256" key="4">
    <source>
        <dbReference type="ARBA" id="ARBA00022679"/>
    </source>
</evidence>
<feature type="coiled-coil region" evidence="8">
    <location>
        <begin position="472"/>
        <end position="502"/>
    </location>
</feature>
<dbReference type="PANTHER" id="PTHR42933">
    <property type="entry name" value="SLR6095 PROTEIN"/>
    <property type="match status" value="1"/>
</dbReference>
<feature type="domain" description="DNA methylase adenine-specific" evidence="9">
    <location>
        <begin position="142"/>
        <end position="450"/>
    </location>
</feature>
<evidence type="ECO:0000256" key="7">
    <source>
        <dbReference type="ARBA" id="ARBA00047942"/>
    </source>
</evidence>
<accession>A0ABU3V1E5</accession>
<evidence type="ECO:0000313" key="10">
    <source>
        <dbReference type="EMBL" id="MDU9000003.1"/>
    </source>
</evidence>
<keyword evidence="8" id="KW-0175">Coiled coil</keyword>
<dbReference type="RefSeq" id="WP_316736703.1">
    <property type="nucleotide sequence ID" value="NZ_JARAKF010000001.1"/>
</dbReference>
<dbReference type="EC" id="2.1.1.72" evidence="2"/>
<evidence type="ECO:0000256" key="1">
    <source>
        <dbReference type="ARBA" id="ARBA00006594"/>
    </source>
</evidence>
<dbReference type="GO" id="GO:0032259">
    <property type="term" value="P:methylation"/>
    <property type="evidence" value="ECO:0007669"/>
    <property type="project" value="UniProtKB-KW"/>
</dbReference>
<keyword evidence="6" id="KW-0680">Restriction system</keyword>
<comment type="catalytic activity">
    <reaction evidence="7">
        <text>a 2'-deoxyadenosine in DNA + S-adenosyl-L-methionine = an N(6)-methyl-2'-deoxyadenosine in DNA + S-adenosyl-L-homocysteine + H(+)</text>
        <dbReference type="Rhea" id="RHEA:15197"/>
        <dbReference type="Rhea" id="RHEA-COMP:12418"/>
        <dbReference type="Rhea" id="RHEA-COMP:12419"/>
        <dbReference type="ChEBI" id="CHEBI:15378"/>
        <dbReference type="ChEBI" id="CHEBI:57856"/>
        <dbReference type="ChEBI" id="CHEBI:59789"/>
        <dbReference type="ChEBI" id="CHEBI:90615"/>
        <dbReference type="ChEBI" id="CHEBI:90616"/>
        <dbReference type="EC" id="2.1.1.72"/>
    </reaction>
</comment>
<dbReference type="GO" id="GO:0008168">
    <property type="term" value="F:methyltransferase activity"/>
    <property type="evidence" value="ECO:0007669"/>
    <property type="project" value="UniProtKB-KW"/>
</dbReference>
<name>A0ABU3V1E5_9ACTN</name>
<gene>
    <name evidence="10" type="ORF">PU648_48355</name>
</gene>
<dbReference type="InterPro" id="IPR003356">
    <property type="entry name" value="DNA_methylase_A-5"/>
</dbReference>
<keyword evidence="3 10" id="KW-0489">Methyltransferase</keyword>
<keyword evidence="5" id="KW-0949">S-adenosyl-L-methionine</keyword>
<evidence type="ECO:0000313" key="11">
    <source>
        <dbReference type="Proteomes" id="UP001257627"/>
    </source>
</evidence>